<evidence type="ECO:0000313" key="3">
    <source>
        <dbReference type="Proteomes" id="UP000308365"/>
    </source>
</evidence>
<feature type="region of interest" description="Disordered" evidence="1">
    <location>
        <begin position="1"/>
        <end position="32"/>
    </location>
</feature>
<feature type="non-terminal residue" evidence="2">
    <location>
        <position position="1"/>
    </location>
</feature>
<sequence length="179" mass="20638">PKNAETNYVVEETGKETNPENPTPPENIPMVRRPDWKDELGYLVVFGDLLKLNKQQIKFSQKQRSYELKMKITEEDASAHETQGPERGQLRDQFLKPGFPQTRRKDLKDWLWLLPDGSLADTFAKAKDCLKDDEVCLDPNVQQQRSAITNILWIDHSSHSSEKPLQLHSKAHIPPEILN</sequence>
<comment type="caution">
    <text evidence="2">The sequence shown here is derived from an EMBL/GenBank/DDBJ whole genome shotgun (WGS) entry which is preliminary data.</text>
</comment>
<reference evidence="3" key="1">
    <citation type="journal article" date="2019" name="IScience">
        <title>Narwhal Genome Reveals Long-Term Low Genetic Diversity despite Current Large Abundance Size.</title>
        <authorList>
            <person name="Westbury M.V."/>
            <person name="Petersen B."/>
            <person name="Garde E."/>
            <person name="Heide-Jorgensen M.P."/>
            <person name="Lorenzen E.D."/>
        </authorList>
    </citation>
    <scope>NUCLEOTIDE SEQUENCE [LARGE SCALE GENOMIC DNA]</scope>
</reference>
<feature type="region of interest" description="Disordered" evidence="1">
    <location>
        <begin position="76"/>
        <end position="99"/>
    </location>
</feature>
<name>A0A4U1F5A7_MONMO</name>
<dbReference type="Proteomes" id="UP000308365">
    <property type="component" value="Unassembled WGS sequence"/>
</dbReference>
<organism evidence="2 3">
    <name type="scientific">Monodon monoceros</name>
    <name type="common">Narwhal</name>
    <name type="synonym">Ceratodon monodon</name>
    <dbReference type="NCBI Taxonomy" id="40151"/>
    <lineage>
        <taxon>Eukaryota</taxon>
        <taxon>Metazoa</taxon>
        <taxon>Chordata</taxon>
        <taxon>Craniata</taxon>
        <taxon>Vertebrata</taxon>
        <taxon>Euteleostomi</taxon>
        <taxon>Mammalia</taxon>
        <taxon>Eutheria</taxon>
        <taxon>Laurasiatheria</taxon>
        <taxon>Artiodactyla</taxon>
        <taxon>Whippomorpha</taxon>
        <taxon>Cetacea</taxon>
        <taxon>Odontoceti</taxon>
        <taxon>Monodontidae</taxon>
        <taxon>Monodon</taxon>
    </lineage>
</organism>
<evidence type="ECO:0000256" key="1">
    <source>
        <dbReference type="SAM" id="MobiDB-lite"/>
    </source>
</evidence>
<accession>A0A4U1F5A7</accession>
<dbReference type="AlphaFoldDB" id="A0A4U1F5A7"/>
<protein>
    <submittedName>
        <fullName evidence="2">Uncharacterized protein</fullName>
    </submittedName>
</protein>
<dbReference type="EMBL" id="RWIC01000388">
    <property type="protein sequence ID" value="TKC44581.1"/>
    <property type="molecule type" value="Genomic_DNA"/>
</dbReference>
<proteinExistence type="predicted"/>
<gene>
    <name evidence="2" type="ORF">EI555_005912</name>
</gene>
<evidence type="ECO:0000313" key="2">
    <source>
        <dbReference type="EMBL" id="TKC44581.1"/>
    </source>
</evidence>